<name>A0A9P6KBZ3_9FUNG</name>
<proteinExistence type="predicted"/>
<dbReference type="Proteomes" id="UP000780801">
    <property type="component" value="Unassembled WGS sequence"/>
</dbReference>
<dbReference type="OrthoDB" id="2260452at2759"/>
<feature type="compositionally biased region" description="Polar residues" evidence="1">
    <location>
        <begin position="105"/>
        <end position="119"/>
    </location>
</feature>
<dbReference type="AlphaFoldDB" id="A0A9P6KBZ3"/>
<gene>
    <name evidence="2" type="ORF">BGW38_003770</name>
</gene>
<reference evidence="2" key="1">
    <citation type="journal article" date="2020" name="Fungal Divers.">
        <title>Resolving the Mortierellaceae phylogeny through synthesis of multi-gene phylogenetics and phylogenomics.</title>
        <authorList>
            <person name="Vandepol N."/>
            <person name="Liber J."/>
            <person name="Desiro A."/>
            <person name="Na H."/>
            <person name="Kennedy M."/>
            <person name="Barry K."/>
            <person name="Grigoriev I.V."/>
            <person name="Miller A.N."/>
            <person name="O'Donnell K."/>
            <person name="Stajich J.E."/>
            <person name="Bonito G."/>
        </authorList>
    </citation>
    <scope>NUCLEOTIDE SEQUENCE</scope>
    <source>
        <strain evidence="2">KOD1015</strain>
    </source>
</reference>
<feature type="region of interest" description="Disordered" evidence="1">
    <location>
        <begin position="45"/>
        <end position="129"/>
    </location>
</feature>
<comment type="caution">
    <text evidence="2">The sequence shown here is derived from an EMBL/GenBank/DDBJ whole genome shotgun (WGS) entry which is preliminary data.</text>
</comment>
<dbReference type="EMBL" id="JAABOA010002472">
    <property type="protein sequence ID" value="KAF9579819.1"/>
    <property type="molecule type" value="Genomic_DNA"/>
</dbReference>
<feature type="compositionally biased region" description="Low complexity" evidence="1">
    <location>
        <begin position="82"/>
        <end position="104"/>
    </location>
</feature>
<feature type="region of interest" description="Disordered" evidence="1">
    <location>
        <begin position="1"/>
        <end position="24"/>
    </location>
</feature>
<feature type="compositionally biased region" description="Acidic residues" evidence="1">
    <location>
        <begin position="120"/>
        <end position="129"/>
    </location>
</feature>
<organism evidence="2 3">
    <name type="scientific">Lunasporangiospora selenospora</name>
    <dbReference type="NCBI Taxonomy" id="979761"/>
    <lineage>
        <taxon>Eukaryota</taxon>
        <taxon>Fungi</taxon>
        <taxon>Fungi incertae sedis</taxon>
        <taxon>Mucoromycota</taxon>
        <taxon>Mortierellomycotina</taxon>
        <taxon>Mortierellomycetes</taxon>
        <taxon>Mortierellales</taxon>
        <taxon>Mortierellaceae</taxon>
        <taxon>Lunasporangiospora</taxon>
    </lineage>
</organism>
<feature type="compositionally biased region" description="Acidic residues" evidence="1">
    <location>
        <begin position="50"/>
        <end position="63"/>
    </location>
</feature>
<accession>A0A9P6KBZ3</accession>
<evidence type="ECO:0000256" key="1">
    <source>
        <dbReference type="SAM" id="MobiDB-lite"/>
    </source>
</evidence>
<sequence>MKIDEPKTPFVRYDPEMEKDLDLGDHDKFAQLRSQHYKMKEALVLGRSFDDEDEDEDEDDGDNEKEKEKGEMTSERKRAEESTNASSGSSGSTLSSTSTSTDTTMRQGISPQSRPTGPDTSDDGLDLEL</sequence>
<feature type="compositionally biased region" description="Basic and acidic residues" evidence="1">
    <location>
        <begin position="64"/>
        <end position="81"/>
    </location>
</feature>
<keyword evidence="3" id="KW-1185">Reference proteome</keyword>
<evidence type="ECO:0000313" key="3">
    <source>
        <dbReference type="Proteomes" id="UP000780801"/>
    </source>
</evidence>
<protein>
    <submittedName>
        <fullName evidence="2">Uncharacterized protein</fullName>
    </submittedName>
</protein>
<evidence type="ECO:0000313" key="2">
    <source>
        <dbReference type="EMBL" id="KAF9579819.1"/>
    </source>
</evidence>